<dbReference type="Proteomes" id="UP000299102">
    <property type="component" value="Unassembled WGS sequence"/>
</dbReference>
<evidence type="ECO:0000313" key="3">
    <source>
        <dbReference type="Proteomes" id="UP000299102"/>
    </source>
</evidence>
<dbReference type="AlphaFoldDB" id="A0A4C1UG22"/>
<name>A0A4C1UG22_EUMVA</name>
<organism evidence="2 3">
    <name type="scientific">Eumeta variegata</name>
    <name type="common">Bagworm moth</name>
    <name type="synonym">Eumeta japonica</name>
    <dbReference type="NCBI Taxonomy" id="151549"/>
    <lineage>
        <taxon>Eukaryota</taxon>
        <taxon>Metazoa</taxon>
        <taxon>Ecdysozoa</taxon>
        <taxon>Arthropoda</taxon>
        <taxon>Hexapoda</taxon>
        <taxon>Insecta</taxon>
        <taxon>Pterygota</taxon>
        <taxon>Neoptera</taxon>
        <taxon>Endopterygota</taxon>
        <taxon>Lepidoptera</taxon>
        <taxon>Glossata</taxon>
        <taxon>Ditrysia</taxon>
        <taxon>Tineoidea</taxon>
        <taxon>Psychidae</taxon>
        <taxon>Oiketicinae</taxon>
        <taxon>Eumeta</taxon>
    </lineage>
</organism>
<sequence length="185" mass="21532">MLANVKRRLEKTTIYWFVGLRDQRASMRKLNSSFSVFYLRCKSLMTIAQNCWIKGNLTRRTRSFCQSDVVFIAHAGPPPARRLRRPALTAINKKRSPELILRRRRRRHDARASARRNEEKFWEILKREHFCLRNNYVARRDGRGEAGRGGAGRPSTPSNVDDHNLFLISDETDAAAGINQMKIDY</sequence>
<reference evidence="2 3" key="1">
    <citation type="journal article" date="2019" name="Commun. Biol.">
        <title>The bagworm genome reveals a unique fibroin gene that provides high tensile strength.</title>
        <authorList>
            <person name="Kono N."/>
            <person name="Nakamura H."/>
            <person name="Ohtoshi R."/>
            <person name="Tomita M."/>
            <person name="Numata K."/>
            <person name="Arakawa K."/>
        </authorList>
    </citation>
    <scope>NUCLEOTIDE SEQUENCE [LARGE SCALE GENOMIC DNA]</scope>
</reference>
<protein>
    <submittedName>
        <fullName evidence="2">Uncharacterized protein</fullName>
    </submittedName>
</protein>
<feature type="region of interest" description="Disordered" evidence="1">
    <location>
        <begin position="142"/>
        <end position="163"/>
    </location>
</feature>
<keyword evidence="3" id="KW-1185">Reference proteome</keyword>
<dbReference type="EMBL" id="BGZK01000169">
    <property type="protein sequence ID" value="GBP25067.1"/>
    <property type="molecule type" value="Genomic_DNA"/>
</dbReference>
<comment type="caution">
    <text evidence="2">The sequence shown here is derived from an EMBL/GenBank/DDBJ whole genome shotgun (WGS) entry which is preliminary data.</text>
</comment>
<accession>A0A4C1UG22</accession>
<evidence type="ECO:0000313" key="2">
    <source>
        <dbReference type="EMBL" id="GBP25067.1"/>
    </source>
</evidence>
<proteinExistence type="predicted"/>
<evidence type="ECO:0000256" key="1">
    <source>
        <dbReference type="SAM" id="MobiDB-lite"/>
    </source>
</evidence>
<gene>
    <name evidence="2" type="ORF">EVAR_19547_1</name>
</gene>